<comment type="caution">
    <text evidence="2">The sequence shown here is derived from an EMBL/GenBank/DDBJ whole genome shotgun (WGS) entry which is preliminary data.</text>
</comment>
<dbReference type="EMBL" id="JAFIQS010000002">
    <property type="protein sequence ID" value="KAG5172420.1"/>
    <property type="molecule type" value="Genomic_DNA"/>
</dbReference>
<sequence>MENVKSGQGGTSEPRAGQIRTGPDNDTPVEERNWGIVNRQNVAERRVRTGAQQVLYYTASLGDPTTA</sequence>
<protein>
    <submittedName>
        <fullName evidence="2">Uncharacterized protein</fullName>
    </submittedName>
</protein>
<feature type="region of interest" description="Disordered" evidence="1">
    <location>
        <begin position="1"/>
        <end position="35"/>
    </location>
</feature>
<dbReference type="AlphaFoldDB" id="A0A8H7Y2B5"/>
<gene>
    <name evidence="2" type="ORF">JR316_001919</name>
</gene>
<reference evidence="2" key="1">
    <citation type="submission" date="2021-02" db="EMBL/GenBank/DDBJ databases">
        <title>Psilocybe cubensis genome.</title>
        <authorList>
            <person name="Mckernan K.J."/>
            <person name="Crawford S."/>
            <person name="Trippe A."/>
            <person name="Kane L.T."/>
            <person name="Mclaughlin S."/>
        </authorList>
    </citation>
    <scope>NUCLEOTIDE SEQUENCE [LARGE SCALE GENOMIC DNA]</scope>
    <source>
        <strain evidence="2">MGC-MH-2018</strain>
    </source>
</reference>
<organism evidence="2">
    <name type="scientific">Psilocybe cubensis</name>
    <name type="common">Psychedelic mushroom</name>
    <name type="synonym">Stropharia cubensis</name>
    <dbReference type="NCBI Taxonomy" id="181762"/>
    <lineage>
        <taxon>Eukaryota</taxon>
        <taxon>Fungi</taxon>
        <taxon>Dikarya</taxon>
        <taxon>Basidiomycota</taxon>
        <taxon>Agaricomycotina</taxon>
        <taxon>Agaricomycetes</taxon>
        <taxon>Agaricomycetidae</taxon>
        <taxon>Agaricales</taxon>
        <taxon>Agaricineae</taxon>
        <taxon>Strophariaceae</taxon>
        <taxon>Psilocybe</taxon>
    </lineage>
</organism>
<accession>A0A8H7Y2B5</accession>
<proteinExistence type="predicted"/>
<evidence type="ECO:0000313" key="2">
    <source>
        <dbReference type="EMBL" id="KAG5172420.1"/>
    </source>
</evidence>
<evidence type="ECO:0000256" key="1">
    <source>
        <dbReference type="SAM" id="MobiDB-lite"/>
    </source>
</evidence>
<name>A0A8H7Y2B5_PSICU</name>